<evidence type="ECO:0000256" key="9">
    <source>
        <dbReference type="SAM" id="SignalP"/>
    </source>
</evidence>
<reference evidence="10 11" key="1">
    <citation type="submission" date="2023-08" db="EMBL/GenBank/DDBJ databases">
        <title>Black Yeasts Isolated from many extreme environments.</title>
        <authorList>
            <person name="Coleine C."/>
            <person name="Stajich J.E."/>
            <person name="Selbmann L."/>
        </authorList>
    </citation>
    <scope>NUCLEOTIDE SEQUENCE [LARGE SCALE GENOMIC DNA]</scope>
    <source>
        <strain evidence="10 11">CCFEE 6328</strain>
    </source>
</reference>
<comment type="catalytic activity">
    <reaction evidence="1 8">
        <text>Random hydrolysis of (1-&gt;6)-alpha-D-mannosidic linkages in unbranched (1-&gt;6)-mannans.</text>
        <dbReference type="EC" id="3.2.1.101"/>
    </reaction>
</comment>
<dbReference type="Proteomes" id="UP001345691">
    <property type="component" value="Unassembled WGS sequence"/>
</dbReference>
<evidence type="ECO:0000256" key="5">
    <source>
        <dbReference type="ARBA" id="ARBA00022801"/>
    </source>
</evidence>
<dbReference type="Gene3D" id="1.50.10.20">
    <property type="match status" value="1"/>
</dbReference>
<comment type="similarity">
    <text evidence="2 8">Belongs to the glycosyl hydrolase 76 family.</text>
</comment>
<sequence>MHCSTLLFAILLSYLTSNTLAIVLNLEDSASILAAAAVAASGVQQLYSGNQNQTGDVLGKFPYPPYYWWESGGAWGAMVEYFHYTGDTSYVNVTQQALISQLGPALDFNTPNEAFDEGNDDQAFWVFAAMSAAEYSFPAPPASIPAWLDIVQNAWQDYVTRWNTSTCNGGLKWQFHPENAGYTYKNSVSNGAFFQLSARLARVTGNQTYIDWANKIWDWCAGVGLIDNIYNVFDGTDETINCSGIDHHQWTYNVGVFLYGAAVLQNYTNASSPWVERTAGLLDSTNTFLTPFQNATDIMFEAECELYGSCDTDQLSMKAYLTRWLAGTSMMAPFTAGRVGEILRASAEGAAAACTGGLNGTVCGSKWYLGGWDGTSGLGQQLCAMEAMYALLVNQTNAPATMGNVSIQTAPITPTLAATATRLLPSASSSARPLFDNAAPGSAKVQNQFRSIFAAIATTFAVY</sequence>
<protein>
    <recommendedName>
        <fullName evidence="3 8">Mannan endo-1,6-alpha-mannosidase</fullName>
        <ecNumber evidence="3 8">3.2.1.101</ecNumber>
    </recommendedName>
</protein>
<evidence type="ECO:0000256" key="1">
    <source>
        <dbReference type="ARBA" id="ARBA00001452"/>
    </source>
</evidence>
<keyword evidence="11" id="KW-1185">Reference proteome</keyword>
<keyword evidence="6" id="KW-0325">Glycoprotein</keyword>
<dbReference type="EC" id="3.2.1.101" evidence="3 8"/>
<dbReference type="InterPro" id="IPR014480">
    <property type="entry name" value="Mannan-1_6-alpha_mannosidase"/>
</dbReference>
<evidence type="ECO:0000256" key="7">
    <source>
        <dbReference type="ARBA" id="ARBA00023295"/>
    </source>
</evidence>
<gene>
    <name evidence="10" type="ORF">LTR69_000402</name>
</gene>
<dbReference type="EMBL" id="JAVRRF010000001">
    <property type="protein sequence ID" value="KAK5068284.1"/>
    <property type="molecule type" value="Genomic_DNA"/>
</dbReference>
<evidence type="ECO:0000313" key="10">
    <source>
        <dbReference type="EMBL" id="KAK5068284.1"/>
    </source>
</evidence>
<comment type="caution">
    <text evidence="10">The sequence shown here is derived from an EMBL/GenBank/DDBJ whole genome shotgun (WGS) entry which is preliminary data.</text>
</comment>
<evidence type="ECO:0000256" key="2">
    <source>
        <dbReference type="ARBA" id="ARBA00009699"/>
    </source>
</evidence>
<keyword evidence="4 9" id="KW-0732">Signal</keyword>
<evidence type="ECO:0000256" key="8">
    <source>
        <dbReference type="PIRNR" id="PIRNR016302"/>
    </source>
</evidence>
<dbReference type="InterPro" id="IPR005198">
    <property type="entry name" value="Glyco_hydro_76"/>
</dbReference>
<proteinExistence type="inferred from homology"/>
<accession>A0ABR0JR53</accession>
<name>A0ABR0JR53_9EURO</name>
<organism evidence="10 11">
    <name type="scientific">Exophiala sideris</name>
    <dbReference type="NCBI Taxonomy" id="1016849"/>
    <lineage>
        <taxon>Eukaryota</taxon>
        <taxon>Fungi</taxon>
        <taxon>Dikarya</taxon>
        <taxon>Ascomycota</taxon>
        <taxon>Pezizomycotina</taxon>
        <taxon>Eurotiomycetes</taxon>
        <taxon>Chaetothyriomycetidae</taxon>
        <taxon>Chaetothyriales</taxon>
        <taxon>Herpotrichiellaceae</taxon>
        <taxon>Exophiala</taxon>
    </lineage>
</organism>
<evidence type="ECO:0000256" key="3">
    <source>
        <dbReference type="ARBA" id="ARBA00012350"/>
    </source>
</evidence>
<dbReference type="Pfam" id="PF03663">
    <property type="entry name" value="Glyco_hydro_76"/>
    <property type="match status" value="1"/>
</dbReference>
<dbReference type="InterPro" id="IPR008928">
    <property type="entry name" value="6-hairpin_glycosidase_sf"/>
</dbReference>
<dbReference type="PIRSF" id="PIRSF016302">
    <property type="entry name" value="Man_a_manosd"/>
    <property type="match status" value="1"/>
</dbReference>
<dbReference type="PANTHER" id="PTHR12145:SF36">
    <property type="entry name" value="MANNAN ENDO-1,6-ALPHA-MANNOSIDASE DCW1"/>
    <property type="match status" value="1"/>
</dbReference>
<dbReference type="PANTHER" id="PTHR12145">
    <property type="entry name" value="MANNAN ENDO-1,6-ALPHA-MANNOSIDASE DCW1"/>
    <property type="match status" value="1"/>
</dbReference>
<keyword evidence="5 8" id="KW-0378">Hydrolase</keyword>
<feature type="chain" id="PRO_5046072218" description="Mannan endo-1,6-alpha-mannosidase" evidence="9">
    <location>
        <begin position="22"/>
        <end position="463"/>
    </location>
</feature>
<keyword evidence="7 8" id="KW-0326">Glycosidase</keyword>
<evidence type="ECO:0000313" key="11">
    <source>
        <dbReference type="Proteomes" id="UP001345691"/>
    </source>
</evidence>
<evidence type="ECO:0000256" key="4">
    <source>
        <dbReference type="ARBA" id="ARBA00022729"/>
    </source>
</evidence>
<feature type="signal peptide" evidence="9">
    <location>
        <begin position="1"/>
        <end position="21"/>
    </location>
</feature>
<evidence type="ECO:0000256" key="6">
    <source>
        <dbReference type="ARBA" id="ARBA00023180"/>
    </source>
</evidence>
<dbReference type="SUPFAM" id="SSF48208">
    <property type="entry name" value="Six-hairpin glycosidases"/>
    <property type="match status" value="1"/>
</dbReference>